<dbReference type="AlphaFoldDB" id="A0A1D8NMF3"/>
<evidence type="ECO:0000313" key="3">
    <source>
        <dbReference type="EMBL" id="RDW28558.1"/>
    </source>
</evidence>
<gene>
    <name evidence="3" type="ORF">B0I71DRAFT_127259</name>
    <name evidence="2" type="ORF">YALI1_F10928g</name>
</gene>
<dbReference type="InterPro" id="IPR018794">
    <property type="entry name" value="UPF0538"/>
</dbReference>
<sequence length="137" mass="15614">MDAPLTSTTRPNTMAILTVRVVKSLAYRSIKNHVFQSIDLTTTTAPQLLEMIKEVVKTNGGFRAQRTVDLNALKIYTKAHGSKTMNLAINLDNPEWMLDMNDDKKTLLEYGIENETELSCFNLADYEEFAKNPEQKW</sequence>
<dbReference type="Pfam" id="PF10209">
    <property type="entry name" value="DUF2340"/>
    <property type="match status" value="1"/>
</dbReference>
<proteinExistence type="inferred from homology"/>
<dbReference type="Proteomes" id="UP000182444">
    <property type="component" value="Chromosome 1F"/>
</dbReference>
<dbReference type="GeneID" id="2908401"/>
<dbReference type="OMA" id="YRNVKNH"/>
<dbReference type="VEuPathDB" id="FungiDB:YALI0_F07579g"/>
<dbReference type="eggNOG" id="KOG4147">
    <property type="taxonomic scope" value="Eukaryota"/>
</dbReference>
<dbReference type="RefSeq" id="XP_505125.1">
    <property type="nucleotide sequence ID" value="XM_505125.1"/>
</dbReference>
<dbReference type="PANTHER" id="PTHR18444">
    <property type="entry name" value="UPF0538 FAMILY MEMBER"/>
    <property type="match status" value="1"/>
</dbReference>
<reference evidence="3 5" key="2">
    <citation type="submission" date="2018-07" db="EMBL/GenBank/DDBJ databases">
        <title>Draft Genome Assemblies for Five Robust Yarrowia lipolytica Strains Exhibiting High Lipid Production and Pentose Sugar Utilization and Sugar Alcohol Secretion from Undetoxified Lignocellulosic Biomass Hydrolysates.</title>
        <authorList>
            <consortium name="DOE Joint Genome Institute"/>
            <person name="Walker C."/>
            <person name="Ryu S."/>
            <person name="Na H."/>
            <person name="Zane M."/>
            <person name="LaButti K."/>
            <person name="Lipzen A."/>
            <person name="Haridas S."/>
            <person name="Barry K."/>
            <person name="Grigoriev I.V."/>
            <person name="Quarterman J."/>
            <person name="Slininger P."/>
            <person name="Dien B."/>
            <person name="Trinh C.T."/>
        </authorList>
    </citation>
    <scope>NUCLEOTIDE SEQUENCE [LARGE SCALE GENOMIC DNA]</scope>
    <source>
        <strain evidence="3 5">YB392</strain>
    </source>
</reference>
<accession>A0A1D8NMF3</accession>
<protein>
    <submittedName>
        <fullName evidence="2">Uncharacterized protein</fullName>
    </submittedName>
</protein>
<evidence type="ECO:0000313" key="2">
    <source>
        <dbReference type="EMBL" id="AOW06812.1"/>
    </source>
</evidence>
<dbReference type="Proteomes" id="UP000256601">
    <property type="component" value="Unassembled WGS sequence"/>
</dbReference>
<name>A0A1D8NMF3_YARLL</name>
<dbReference type="OrthoDB" id="937at2759"/>
<comment type="similarity">
    <text evidence="1">Belongs to the UPF0538 family.</text>
</comment>
<reference evidence="2 4" key="1">
    <citation type="journal article" date="2016" name="PLoS ONE">
        <title>Sequence Assembly of Yarrowia lipolytica Strain W29/CLIB89 Shows Transposable Element Diversity.</title>
        <authorList>
            <person name="Magnan C."/>
            <person name="Yu J."/>
            <person name="Chang I."/>
            <person name="Jahn E."/>
            <person name="Kanomata Y."/>
            <person name="Wu J."/>
            <person name="Zeller M."/>
            <person name="Oakes M."/>
            <person name="Baldi P."/>
            <person name="Sandmeyer S."/>
        </authorList>
    </citation>
    <scope>NUCLEOTIDE SEQUENCE [LARGE SCALE GENOMIC DNA]</scope>
    <source>
        <strain evidence="2">CLIB89</strain>
        <strain evidence="4">CLIB89(W29)</strain>
    </source>
</reference>
<dbReference type="EMBL" id="KZ857325">
    <property type="protein sequence ID" value="RDW28558.1"/>
    <property type="molecule type" value="Genomic_DNA"/>
</dbReference>
<evidence type="ECO:0000256" key="1">
    <source>
        <dbReference type="ARBA" id="ARBA00007176"/>
    </source>
</evidence>
<evidence type="ECO:0000313" key="4">
    <source>
        <dbReference type="Proteomes" id="UP000182444"/>
    </source>
</evidence>
<dbReference type="PANTHER" id="PTHR18444:SF9">
    <property type="entry name" value="UPF0538 PROTEIN C2ORF76"/>
    <property type="match status" value="1"/>
</dbReference>
<dbReference type="VEuPathDB" id="FungiDB:YALI1_F10928g"/>
<evidence type="ECO:0000313" key="5">
    <source>
        <dbReference type="Proteomes" id="UP000256601"/>
    </source>
</evidence>
<dbReference type="EMBL" id="CP017558">
    <property type="protein sequence ID" value="AOW06812.1"/>
    <property type="molecule type" value="Genomic_DNA"/>
</dbReference>
<dbReference type="KEGG" id="yli:2908401"/>
<organism evidence="2 4">
    <name type="scientific">Yarrowia lipolytica</name>
    <name type="common">Candida lipolytica</name>
    <dbReference type="NCBI Taxonomy" id="4952"/>
    <lineage>
        <taxon>Eukaryota</taxon>
        <taxon>Fungi</taxon>
        <taxon>Dikarya</taxon>
        <taxon>Ascomycota</taxon>
        <taxon>Saccharomycotina</taxon>
        <taxon>Dipodascomycetes</taxon>
        <taxon>Dipodascales</taxon>
        <taxon>Dipodascales incertae sedis</taxon>
        <taxon>Yarrowia</taxon>
    </lineage>
</organism>